<name>A0A4C1Z131_EUMVA</name>
<comment type="caution">
    <text evidence="2">The sequence shown here is derived from an EMBL/GenBank/DDBJ whole genome shotgun (WGS) entry which is preliminary data.</text>
</comment>
<dbReference type="EMBL" id="BGZK01001456">
    <property type="protein sequence ID" value="GBP80317.1"/>
    <property type="molecule type" value="Genomic_DNA"/>
</dbReference>
<feature type="compositionally biased region" description="Basic and acidic residues" evidence="1">
    <location>
        <begin position="26"/>
        <end position="44"/>
    </location>
</feature>
<proteinExistence type="predicted"/>
<keyword evidence="3" id="KW-1185">Reference proteome</keyword>
<evidence type="ECO:0000313" key="2">
    <source>
        <dbReference type="EMBL" id="GBP80317.1"/>
    </source>
</evidence>
<gene>
    <name evidence="2" type="ORF">EVAR_47819_1</name>
</gene>
<accession>A0A4C1Z131</accession>
<evidence type="ECO:0000313" key="3">
    <source>
        <dbReference type="Proteomes" id="UP000299102"/>
    </source>
</evidence>
<sequence>MEYASRRVGVTRLGLRAVANEVLRGLRSDSEGTGEKGQPKDRRPSPVISASRPRVTWATLFARFHRSTLCDRFAFAAGPGAVRFRRNSLRSANVERSIADGLFVTDLKLKNTSVVYFPREHRTMSGLLSENYFSGPASHAPLELAARAD</sequence>
<protein>
    <submittedName>
        <fullName evidence="2">Uncharacterized protein</fullName>
    </submittedName>
</protein>
<dbReference type="Proteomes" id="UP000299102">
    <property type="component" value="Unassembled WGS sequence"/>
</dbReference>
<organism evidence="2 3">
    <name type="scientific">Eumeta variegata</name>
    <name type="common">Bagworm moth</name>
    <name type="synonym">Eumeta japonica</name>
    <dbReference type="NCBI Taxonomy" id="151549"/>
    <lineage>
        <taxon>Eukaryota</taxon>
        <taxon>Metazoa</taxon>
        <taxon>Ecdysozoa</taxon>
        <taxon>Arthropoda</taxon>
        <taxon>Hexapoda</taxon>
        <taxon>Insecta</taxon>
        <taxon>Pterygota</taxon>
        <taxon>Neoptera</taxon>
        <taxon>Endopterygota</taxon>
        <taxon>Lepidoptera</taxon>
        <taxon>Glossata</taxon>
        <taxon>Ditrysia</taxon>
        <taxon>Tineoidea</taxon>
        <taxon>Psychidae</taxon>
        <taxon>Oiketicinae</taxon>
        <taxon>Eumeta</taxon>
    </lineage>
</organism>
<evidence type="ECO:0000256" key="1">
    <source>
        <dbReference type="SAM" id="MobiDB-lite"/>
    </source>
</evidence>
<feature type="region of interest" description="Disordered" evidence="1">
    <location>
        <begin position="26"/>
        <end position="50"/>
    </location>
</feature>
<reference evidence="2 3" key="1">
    <citation type="journal article" date="2019" name="Commun. Biol.">
        <title>The bagworm genome reveals a unique fibroin gene that provides high tensile strength.</title>
        <authorList>
            <person name="Kono N."/>
            <person name="Nakamura H."/>
            <person name="Ohtoshi R."/>
            <person name="Tomita M."/>
            <person name="Numata K."/>
            <person name="Arakawa K."/>
        </authorList>
    </citation>
    <scope>NUCLEOTIDE SEQUENCE [LARGE SCALE GENOMIC DNA]</scope>
</reference>
<dbReference type="AlphaFoldDB" id="A0A4C1Z131"/>